<dbReference type="Proteomes" id="UP000838756">
    <property type="component" value="Unassembled WGS sequence"/>
</dbReference>
<comment type="caution">
    <text evidence="1">The sequence shown here is derived from an EMBL/GenBank/DDBJ whole genome shotgun (WGS) entry which is preliminary data.</text>
</comment>
<dbReference type="EMBL" id="CAKXAJ010024819">
    <property type="protein sequence ID" value="CAH2230633.1"/>
    <property type="molecule type" value="Genomic_DNA"/>
</dbReference>
<protein>
    <submittedName>
        <fullName evidence="1">Jg19539 protein</fullName>
    </submittedName>
</protein>
<gene>
    <name evidence="1" type="primary">jg19539</name>
    <name evidence="1" type="ORF">PAEG_LOCUS9823</name>
</gene>
<dbReference type="AlphaFoldDB" id="A0A8S4R3P1"/>
<keyword evidence="2" id="KW-1185">Reference proteome</keyword>
<proteinExistence type="predicted"/>
<accession>A0A8S4R3P1</accession>
<evidence type="ECO:0000313" key="2">
    <source>
        <dbReference type="Proteomes" id="UP000838756"/>
    </source>
</evidence>
<evidence type="ECO:0000313" key="1">
    <source>
        <dbReference type="EMBL" id="CAH2230633.1"/>
    </source>
</evidence>
<name>A0A8S4R3P1_9NEOP</name>
<reference evidence="1" key="1">
    <citation type="submission" date="2022-03" db="EMBL/GenBank/DDBJ databases">
        <authorList>
            <person name="Lindestad O."/>
        </authorList>
    </citation>
    <scope>NUCLEOTIDE SEQUENCE</scope>
</reference>
<organism evidence="1 2">
    <name type="scientific">Pararge aegeria aegeria</name>
    <dbReference type="NCBI Taxonomy" id="348720"/>
    <lineage>
        <taxon>Eukaryota</taxon>
        <taxon>Metazoa</taxon>
        <taxon>Ecdysozoa</taxon>
        <taxon>Arthropoda</taxon>
        <taxon>Hexapoda</taxon>
        <taxon>Insecta</taxon>
        <taxon>Pterygota</taxon>
        <taxon>Neoptera</taxon>
        <taxon>Endopterygota</taxon>
        <taxon>Lepidoptera</taxon>
        <taxon>Glossata</taxon>
        <taxon>Ditrysia</taxon>
        <taxon>Papilionoidea</taxon>
        <taxon>Nymphalidae</taxon>
        <taxon>Satyrinae</taxon>
        <taxon>Satyrini</taxon>
        <taxon>Parargina</taxon>
        <taxon>Pararge</taxon>
    </lineage>
</organism>
<sequence>MRTPVVRVNPIVVSPNTNSLPGLSAGVAPRVHIEPKKREGSFHKAGPGAARHRLGLGAEPVVAVGARPPRGRMARRLGLERGQLRAPAGAHELVVAARAGRARAALSASRRARRAAAS</sequence>